<dbReference type="RefSeq" id="WP_107754931.1">
    <property type="nucleotide sequence ID" value="NZ_QBKF01000018.1"/>
</dbReference>
<reference evidence="1 2" key="1">
    <citation type="journal article" date="2011" name="Syst. Appl. Microbiol.">
        <title>Defluviimonas denitrificans gen. nov., sp. nov., and Pararhodobacter aggregans gen. nov., sp. nov., non-phototrophic Rhodobacteraceae from the biofilter of a marine aquaculture.</title>
        <authorList>
            <person name="Foesel B.U."/>
            <person name="Drake H.L."/>
            <person name="Schramm A."/>
        </authorList>
    </citation>
    <scope>NUCLEOTIDE SEQUENCE [LARGE SCALE GENOMIC DNA]</scope>
    <source>
        <strain evidence="1 2">D1-19</strain>
    </source>
</reference>
<protein>
    <submittedName>
        <fullName evidence="1">Uncharacterized protein</fullName>
    </submittedName>
</protein>
<organism evidence="1 2">
    <name type="scientific">Pararhodobacter aggregans</name>
    <dbReference type="NCBI Taxonomy" id="404875"/>
    <lineage>
        <taxon>Bacteria</taxon>
        <taxon>Pseudomonadati</taxon>
        <taxon>Pseudomonadota</taxon>
        <taxon>Alphaproteobacteria</taxon>
        <taxon>Rhodobacterales</taxon>
        <taxon>Paracoccaceae</taxon>
        <taxon>Pararhodobacter</taxon>
    </lineage>
</organism>
<keyword evidence="2" id="KW-1185">Reference proteome</keyword>
<comment type="caution">
    <text evidence="1">The sequence shown here is derived from an EMBL/GenBank/DDBJ whole genome shotgun (WGS) entry which is preliminary data.</text>
</comment>
<accession>A0A2T7ULU3</accession>
<name>A0A2T7ULU3_9RHOB</name>
<evidence type="ECO:0000313" key="1">
    <source>
        <dbReference type="EMBL" id="PVE45619.1"/>
    </source>
</evidence>
<gene>
    <name evidence="1" type="ORF">DDE23_20355</name>
</gene>
<dbReference type="Proteomes" id="UP000244810">
    <property type="component" value="Unassembled WGS sequence"/>
</dbReference>
<dbReference type="OrthoDB" id="7775772at2"/>
<sequence>MAITSHSGQGLPAARLLEIHDMLALALDATENTKGYPQPIREARSYMRTALRHTVKLMGDGA</sequence>
<dbReference type="AlphaFoldDB" id="A0A2T7ULU3"/>
<proteinExistence type="predicted"/>
<evidence type="ECO:0000313" key="2">
    <source>
        <dbReference type="Proteomes" id="UP000244810"/>
    </source>
</evidence>
<dbReference type="EMBL" id="QDDR01000013">
    <property type="protein sequence ID" value="PVE45619.1"/>
    <property type="molecule type" value="Genomic_DNA"/>
</dbReference>